<comment type="caution">
    <text evidence="2">The sequence shown here is derived from an EMBL/GenBank/DDBJ whole genome shotgun (WGS) entry which is preliminary data.</text>
</comment>
<sequence length="163" mass="19596">MLIALIITFITVIVILLRKRKIARRSLDIHESLWSWELFWLQLKTLLLQFWQRFSRQKDEQPVQLEERMEEEEEPIMRDVRAIYRAFLQWAASRGYRRQHAETPQELKQRLIPPLPAFEPEIQTVTEIYTSARYSHVLPDDAEIARMHQSWLALQRKSAEGNQ</sequence>
<protein>
    <recommendedName>
        <fullName evidence="1">Protein-glutamine gamma-glutamyltransferase-like C-terminal domain-containing protein</fullName>
    </recommendedName>
</protein>
<evidence type="ECO:0000313" key="3">
    <source>
        <dbReference type="Proteomes" id="UP000287188"/>
    </source>
</evidence>
<gene>
    <name evidence="2" type="ORF">KDK_21240</name>
</gene>
<accession>A0A402AGZ4</accession>
<organism evidence="2 3">
    <name type="scientific">Dictyobacter kobayashii</name>
    <dbReference type="NCBI Taxonomy" id="2014872"/>
    <lineage>
        <taxon>Bacteria</taxon>
        <taxon>Bacillati</taxon>
        <taxon>Chloroflexota</taxon>
        <taxon>Ktedonobacteria</taxon>
        <taxon>Ktedonobacterales</taxon>
        <taxon>Dictyobacteraceae</taxon>
        <taxon>Dictyobacter</taxon>
    </lineage>
</organism>
<evidence type="ECO:0000259" key="1">
    <source>
        <dbReference type="Pfam" id="PF13559"/>
    </source>
</evidence>
<dbReference type="AlphaFoldDB" id="A0A402AGZ4"/>
<dbReference type="Pfam" id="PF13559">
    <property type="entry name" value="DUF4129"/>
    <property type="match status" value="1"/>
</dbReference>
<name>A0A402AGZ4_9CHLR</name>
<feature type="domain" description="Protein-glutamine gamma-glutamyltransferase-like C-terminal" evidence="1">
    <location>
        <begin position="83"/>
        <end position="151"/>
    </location>
</feature>
<keyword evidence="3" id="KW-1185">Reference proteome</keyword>
<reference evidence="3" key="1">
    <citation type="submission" date="2018-12" db="EMBL/GenBank/DDBJ databases">
        <title>Tengunoibacter tsumagoiensis gen. nov., sp. nov., Dictyobacter kobayashii sp. nov., D. alpinus sp. nov., and D. joshuensis sp. nov. and description of Dictyobacteraceae fam. nov. within the order Ktedonobacterales isolated from Tengu-no-mugimeshi.</title>
        <authorList>
            <person name="Wang C.M."/>
            <person name="Zheng Y."/>
            <person name="Sakai Y."/>
            <person name="Toyoda A."/>
            <person name="Minakuchi Y."/>
            <person name="Abe K."/>
            <person name="Yokota A."/>
            <person name="Yabe S."/>
        </authorList>
    </citation>
    <scope>NUCLEOTIDE SEQUENCE [LARGE SCALE GENOMIC DNA]</scope>
    <source>
        <strain evidence="3">Uno11</strain>
    </source>
</reference>
<evidence type="ECO:0000313" key="2">
    <source>
        <dbReference type="EMBL" id="GCE18324.1"/>
    </source>
</evidence>
<dbReference type="EMBL" id="BIFS01000001">
    <property type="protein sequence ID" value="GCE18324.1"/>
    <property type="molecule type" value="Genomic_DNA"/>
</dbReference>
<dbReference type="RefSeq" id="WP_161977272.1">
    <property type="nucleotide sequence ID" value="NZ_BIFS01000001.1"/>
</dbReference>
<dbReference type="Proteomes" id="UP000287188">
    <property type="component" value="Unassembled WGS sequence"/>
</dbReference>
<proteinExistence type="predicted"/>
<dbReference type="InterPro" id="IPR025403">
    <property type="entry name" value="TgpA-like_C"/>
</dbReference>